<reference evidence="1 2" key="1">
    <citation type="submission" date="2021-03" db="EMBL/GenBank/DDBJ databases">
        <title>Antimicrobial resistance genes in bacteria isolated from Japanese honey, and their potential for conferring macrolide and lincosamide resistance in the American foulbrood pathogen Paenibacillus larvae.</title>
        <authorList>
            <person name="Okamoto M."/>
            <person name="Kumagai M."/>
            <person name="Kanamori H."/>
            <person name="Takamatsu D."/>
        </authorList>
    </citation>
    <scope>NUCLEOTIDE SEQUENCE [LARGE SCALE GENOMIC DNA]</scope>
    <source>
        <strain evidence="1 2">J1TS3</strain>
    </source>
</reference>
<accession>A0ABQ4KA50</accession>
<dbReference type="Proteomes" id="UP000680279">
    <property type="component" value="Unassembled WGS sequence"/>
</dbReference>
<dbReference type="RefSeq" id="WP_212963713.1">
    <property type="nucleotide sequence ID" value="NZ_BOQT01000018.1"/>
</dbReference>
<keyword evidence="2" id="KW-1185">Reference proteome</keyword>
<protein>
    <submittedName>
        <fullName evidence="1">Uncharacterized protein</fullName>
    </submittedName>
</protein>
<name>A0ABQ4KA50_9BACI</name>
<comment type="caution">
    <text evidence="1">The sequence shown here is derived from an EMBL/GenBank/DDBJ whole genome shotgun (WGS) entry which is preliminary data.</text>
</comment>
<evidence type="ECO:0000313" key="1">
    <source>
        <dbReference type="EMBL" id="GIN22597.1"/>
    </source>
</evidence>
<gene>
    <name evidence="1" type="ORF">J1TS3_37310</name>
</gene>
<dbReference type="EMBL" id="BOQT01000018">
    <property type="protein sequence ID" value="GIN22597.1"/>
    <property type="molecule type" value="Genomic_DNA"/>
</dbReference>
<proteinExistence type="predicted"/>
<evidence type="ECO:0000313" key="2">
    <source>
        <dbReference type="Proteomes" id="UP000680279"/>
    </source>
</evidence>
<sequence length="157" mass="18901">MIKSHEEQYINTLIGKYNALDTIFNLGFSKNPISYFIDKKIELNSKTYILKYPYVDEEMKSRKLIEINRIIESEEFRNNPILSTEKLKVINKNYDFQKFIKFGEIHCYLEDRLIVKIETNKYTKTFHYCENDSFDDLLKFLSNELNKEARDLITEKK</sequence>
<organism evidence="1 2">
    <name type="scientific">Siminovitchia fordii</name>
    <dbReference type="NCBI Taxonomy" id="254759"/>
    <lineage>
        <taxon>Bacteria</taxon>
        <taxon>Bacillati</taxon>
        <taxon>Bacillota</taxon>
        <taxon>Bacilli</taxon>
        <taxon>Bacillales</taxon>
        <taxon>Bacillaceae</taxon>
        <taxon>Siminovitchia</taxon>
    </lineage>
</organism>